<sequence>MYETACEHLQHQSRFDGDVPSAVPVVAGAAAIGLTSTAAARGLEAQPSCFRQRFAAVVTPDGSYLKQSEGWKGAPGGEASQYPPAQTTFVAAVPIMSLAGRVTTVPPHSPSTMVRTAENNITRAVAEMAARKHWPRREWNDRELGRSMAAGTTVMSSVSGPSFIFLVALLCLMCSCQIKSVSVAGQVPPATPGGVPSLSEAAAVPYGPAAVDVPASLSVDQQRHQRYQLGQHEDPSSSSSSPSSSSSSSPSSDSTASSDATSHLPSASSEDGYKGSSRNNSSQDERLRPKQDRQGSSSRRSGLQANEGQPRDPAAPATPDLRVRPPSALQNSSAPSVPTTPQSPPPPPRSPRPQLHHCLAT</sequence>
<dbReference type="AlphaFoldDB" id="A0A8J4AUN5"/>
<feature type="region of interest" description="Disordered" evidence="1">
    <location>
        <begin position="218"/>
        <end position="361"/>
    </location>
</feature>
<keyword evidence="3" id="KW-1185">Reference proteome</keyword>
<comment type="caution">
    <text evidence="2">The sequence shown here is derived from an EMBL/GenBank/DDBJ whole genome shotgun (WGS) entry which is preliminary data.</text>
</comment>
<organism evidence="2 3">
    <name type="scientific">Volvox africanus</name>
    <dbReference type="NCBI Taxonomy" id="51714"/>
    <lineage>
        <taxon>Eukaryota</taxon>
        <taxon>Viridiplantae</taxon>
        <taxon>Chlorophyta</taxon>
        <taxon>core chlorophytes</taxon>
        <taxon>Chlorophyceae</taxon>
        <taxon>CS clade</taxon>
        <taxon>Chlamydomonadales</taxon>
        <taxon>Volvocaceae</taxon>
        <taxon>Volvox</taxon>
    </lineage>
</organism>
<evidence type="ECO:0000256" key="1">
    <source>
        <dbReference type="SAM" id="MobiDB-lite"/>
    </source>
</evidence>
<feature type="compositionally biased region" description="Pro residues" evidence="1">
    <location>
        <begin position="341"/>
        <end position="351"/>
    </location>
</feature>
<reference evidence="2" key="1">
    <citation type="journal article" date="2021" name="Proc. Natl. Acad. Sci. U.S.A.">
        <title>Three genomes in the algal genus Volvox reveal the fate of a haploid sex-determining region after a transition to homothallism.</title>
        <authorList>
            <person name="Yamamoto K."/>
            <person name="Hamaji T."/>
            <person name="Kawai-Toyooka H."/>
            <person name="Matsuzaki R."/>
            <person name="Takahashi F."/>
            <person name="Nishimura Y."/>
            <person name="Kawachi M."/>
            <person name="Noguchi H."/>
            <person name="Minakuchi Y."/>
            <person name="Umen J.G."/>
            <person name="Toyoda A."/>
            <person name="Nozaki H."/>
        </authorList>
    </citation>
    <scope>NUCLEOTIDE SEQUENCE</scope>
    <source>
        <strain evidence="2">NIES-3780</strain>
    </source>
</reference>
<feature type="non-terminal residue" evidence="2">
    <location>
        <position position="361"/>
    </location>
</feature>
<evidence type="ECO:0000313" key="2">
    <source>
        <dbReference type="EMBL" id="GIL45512.1"/>
    </source>
</evidence>
<name>A0A8J4AUN5_9CHLO</name>
<feature type="compositionally biased region" description="Basic and acidic residues" evidence="1">
    <location>
        <begin position="283"/>
        <end position="293"/>
    </location>
</feature>
<proteinExistence type="predicted"/>
<dbReference type="Proteomes" id="UP000747399">
    <property type="component" value="Unassembled WGS sequence"/>
</dbReference>
<accession>A0A8J4AUN5</accession>
<protein>
    <submittedName>
        <fullName evidence="2">Uncharacterized protein</fullName>
    </submittedName>
</protein>
<gene>
    <name evidence="2" type="ORF">Vafri_2725</name>
</gene>
<dbReference type="EMBL" id="BNCO01000003">
    <property type="protein sequence ID" value="GIL45512.1"/>
    <property type="molecule type" value="Genomic_DNA"/>
</dbReference>
<feature type="compositionally biased region" description="Low complexity" evidence="1">
    <location>
        <begin position="236"/>
        <end position="262"/>
    </location>
</feature>
<evidence type="ECO:0000313" key="3">
    <source>
        <dbReference type="Proteomes" id="UP000747399"/>
    </source>
</evidence>